<evidence type="ECO:0000256" key="3">
    <source>
        <dbReference type="ARBA" id="ARBA00022801"/>
    </source>
</evidence>
<evidence type="ECO:0000256" key="7">
    <source>
        <dbReference type="PIRSR" id="PIRSR618044-1"/>
    </source>
</evidence>
<evidence type="ECO:0000313" key="13">
    <source>
        <dbReference type="Proteomes" id="UP000219563"/>
    </source>
</evidence>
<organism evidence="12 13">
    <name type="scientific">Pseudobutyrivibrio ruminis DSM 9787</name>
    <dbReference type="NCBI Taxonomy" id="1123011"/>
    <lineage>
        <taxon>Bacteria</taxon>
        <taxon>Bacillati</taxon>
        <taxon>Bacillota</taxon>
        <taxon>Clostridia</taxon>
        <taxon>Lachnospirales</taxon>
        <taxon>Lachnospiraceae</taxon>
        <taxon>Pseudobutyrivibrio</taxon>
    </lineage>
</organism>
<keyword evidence="4" id="KW-0133">Cell shape</keyword>
<feature type="domain" description="Peptidase S11 D-alanyl-D-alanine carboxypeptidase A N-terminal" evidence="11">
    <location>
        <begin position="86"/>
        <end position="311"/>
    </location>
</feature>
<evidence type="ECO:0000256" key="6">
    <source>
        <dbReference type="ARBA" id="ARBA00023316"/>
    </source>
</evidence>
<dbReference type="GO" id="GO:0071555">
    <property type="term" value="P:cell wall organization"/>
    <property type="evidence" value="ECO:0007669"/>
    <property type="project" value="UniProtKB-KW"/>
</dbReference>
<dbReference type="PANTHER" id="PTHR21581:SF33">
    <property type="entry name" value="D-ALANYL-D-ALANINE CARBOXYPEPTIDASE DACB"/>
    <property type="match status" value="1"/>
</dbReference>
<evidence type="ECO:0000256" key="5">
    <source>
        <dbReference type="ARBA" id="ARBA00022984"/>
    </source>
</evidence>
<evidence type="ECO:0000256" key="8">
    <source>
        <dbReference type="PIRSR" id="PIRSR618044-2"/>
    </source>
</evidence>
<keyword evidence="12" id="KW-0121">Carboxypeptidase</keyword>
<keyword evidence="12" id="KW-0645">Protease</keyword>
<dbReference type="GO" id="GO:0009252">
    <property type="term" value="P:peptidoglycan biosynthetic process"/>
    <property type="evidence" value="ECO:0007669"/>
    <property type="project" value="UniProtKB-KW"/>
</dbReference>
<evidence type="ECO:0000259" key="11">
    <source>
        <dbReference type="Pfam" id="PF00768"/>
    </source>
</evidence>
<protein>
    <submittedName>
        <fullName evidence="12">D-alanyl-D-alanine carboxypeptidase (Penicillin-binding protein 5/6)</fullName>
    </submittedName>
</protein>
<proteinExistence type="inferred from homology"/>
<sequence>MSGVRCINKLLSFVLIICISLPFVACGGTDESVTSYQMYDTSFTYGITHNGSTSNVQLFAKNLCVAGTDDLGTSGVDSQVAGAAGAFNTTEQSVVYAQSLHEKMYPASTTKILTAYIACLYGNLDDYYTVSANAVDQASDSSVINLKEGDVISLRDLLYGLMLRSGNDAAVAIAEGISGDVDTFAALMNSTAKSLGATNSNFITPNGLHDENHYTTVYDMYLILNAAMSNEQFYTIFTASTYTASYTSGGEAKTQEWKTTNQYITGNVNTPSGFTILGGKTGTTGAAGYCLVLLSENEDHDKIISIVFNADCRSNLYLLMNEILSNYCL</sequence>
<feature type="active site" description="Proton acceptor" evidence="7">
    <location>
        <position position="111"/>
    </location>
</feature>
<dbReference type="AlphaFoldDB" id="A0A285RB08"/>
<evidence type="ECO:0000256" key="9">
    <source>
        <dbReference type="RuleBase" id="RU004016"/>
    </source>
</evidence>
<keyword evidence="6" id="KW-0961">Cell wall biogenesis/degradation</keyword>
<evidence type="ECO:0000256" key="10">
    <source>
        <dbReference type="SAM" id="SignalP"/>
    </source>
</evidence>
<keyword evidence="3" id="KW-0378">Hydrolase</keyword>
<dbReference type="GO" id="GO:0009002">
    <property type="term" value="F:serine-type D-Ala-D-Ala carboxypeptidase activity"/>
    <property type="evidence" value="ECO:0007669"/>
    <property type="project" value="InterPro"/>
</dbReference>
<dbReference type="PANTHER" id="PTHR21581">
    <property type="entry name" value="D-ALANYL-D-ALANINE CARBOXYPEPTIDASE"/>
    <property type="match status" value="1"/>
</dbReference>
<evidence type="ECO:0000256" key="1">
    <source>
        <dbReference type="ARBA" id="ARBA00007164"/>
    </source>
</evidence>
<accession>A0A285RB08</accession>
<dbReference type="PRINTS" id="PR00725">
    <property type="entry name" value="DADACBPTASE1"/>
</dbReference>
<dbReference type="GO" id="GO:0006508">
    <property type="term" value="P:proteolysis"/>
    <property type="evidence" value="ECO:0007669"/>
    <property type="project" value="InterPro"/>
</dbReference>
<feature type="active site" evidence="7">
    <location>
        <position position="165"/>
    </location>
</feature>
<keyword evidence="2 10" id="KW-0732">Signal</keyword>
<gene>
    <name evidence="12" type="ORF">SAMN02910411_0666</name>
</gene>
<keyword evidence="5" id="KW-0573">Peptidoglycan synthesis</keyword>
<dbReference type="InterPro" id="IPR018044">
    <property type="entry name" value="Peptidase_S11"/>
</dbReference>
<feature type="chain" id="PRO_5038829212" evidence="10">
    <location>
        <begin position="26"/>
        <end position="329"/>
    </location>
</feature>
<comment type="similarity">
    <text evidence="1 9">Belongs to the peptidase S11 family.</text>
</comment>
<dbReference type="EMBL" id="OBMR01000002">
    <property type="protein sequence ID" value="SOB90938.1"/>
    <property type="molecule type" value="Genomic_DNA"/>
</dbReference>
<dbReference type="InterPro" id="IPR001967">
    <property type="entry name" value="Peptidase_S11_N"/>
</dbReference>
<evidence type="ECO:0000256" key="2">
    <source>
        <dbReference type="ARBA" id="ARBA00022729"/>
    </source>
</evidence>
<feature type="active site" description="Acyl-ester intermediate" evidence="7">
    <location>
        <position position="108"/>
    </location>
</feature>
<dbReference type="SUPFAM" id="SSF56601">
    <property type="entry name" value="beta-lactamase/transpeptidase-like"/>
    <property type="match status" value="1"/>
</dbReference>
<evidence type="ECO:0000313" key="12">
    <source>
        <dbReference type="EMBL" id="SOB90938.1"/>
    </source>
</evidence>
<dbReference type="GO" id="GO:0008360">
    <property type="term" value="P:regulation of cell shape"/>
    <property type="evidence" value="ECO:0007669"/>
    <property type="project" value="UniProtKB-KW"/>
</dbReference>
<dbReference type="Gene3D" id="3.40.710.10">
    <property type="entry name" value="DD-peptidase/beta-lactamase superfamily"/>
    <property type="match status" value="1"/>
</dbReference>
<feature type="signal peptide" evidence="10">
    <location>
        <begin position="1"/>
        <end position="25"/>
    </location>
</feature>
<feature type="binding site" evidence="8">
    <location>
        <position position="280"/>
    </location>
    <ligand>
        <name>substrate</name>
    </ligand>
</feature>
<dbReference type="Pfam" id="PF00768">
    <property type="entry name" value="Peptidase_S11"/>
    <property type="match status" value="1"/>
</dbReference>
<name>A0A285RB08_9FIRM</name>
<reference evidence="12 13" key="1">
    <citation type="submission" date="2017-08" db="EMBL/GenBank/DDBJ databases">
        <authorList>
            <person name="de Groot N.N."/>
        </authorList>
    </citation>
    <scope>NUCLEOTIDE SEQUENCE [LARGE SCALE GENOMIC DNA]</scope>
    <source>
        <strain evidence="12 13">DSM 9787</strain>
    </source>
</reference>
<evidence type="ECO:0000256" key="4">
    <source>
        <dbReference type="ARBA" id="ARBA00022960"/>
    </source>
</evidence>
<dbReference type="InterPro" id="IPR012338">
    <property type="entry name" value="Beta-lactam/transpept-like"/>
</dbReference>
<dbReference type="Proteomes" id="UP000219563">
    <property type="component" value="Unassembled WGS sequence"/>
</dbReference>